<dbReference type="STRING" id="984487.A0A1E4SHI0"/>
<dbReference type="InterPro" id="IPR013713">
    <property type="entry name" value="XPO2_central"/>
</dbReference>
<dbReference type="InterPro" id="IPR011989">
    <property type="entry name" value="ARM-like"/>
</dbReference>
<dbReference type="OrthoDB" id="760868at2759"/>
<dbReference type="GO" id="GO:0005635">
    <property type="term" value="C:nuclear envelope"/>
    <property type="evidence" value="ECO:0007669"/>
    <property type="project" value="TreeGrafter"/>
</dbReference>
<evidence type="ECO:0000256" key="1">
    <source>
        <dbReference type="ARBA" id="ARBA00004123"/>
    </source>
</evidence>
<accession>A0A1E4SHI0</accession>
<dbReference type="GO" id="GO:0005829">
    <property type="term" value="C:cytosol"/>
    <property type="evidence" value="ECO:0007669"/>
    <property type="project" value="TreeGrafter"/>
</dbReference>
<dbReference type="SMART" id="SM00913">
    <property type="entry name" value="IBN_N"/>
    <property type="match status" value="1"/>
</dbReference>
<dbReference type="GeneID" id="30985785"/>
<dbReference type="Gene3D" id="1.25.10.10">
    <property type="entry name" value="Leucine-rich Repeat Variant"/>
    <property type="match status" value="1"/>
</dbReference>
<keyword evidence="9" id="KW-1185">Reference proteome</keyword>
<dbReference type="SUPFAM" id="SSF48371">
    <property type="entry name" value="ARM repeat"/>
    <property type="match status" value="1"/>
</dbReference>
<keyword evidence="3" id="KW-0813">Transport</keyword>
<reference evidence="9" key="1">
    <citation type="submission" date="2016-05" db="EMBL/GenBank/DDBJ databases">
        <title>Comparative genomics of biotechnologically important yeasts.</title>
        <authorList>
            <consortium name="DOE Joint Genome Institute"/>
            <person name="Riley R."/>
            <person name="Haridas S."/>
            <person name="Wolfe K.H."/>
            <person name="Lopes M.R."/>
            <person name="Hittinger C.T."/>
            <person name="Goker M."/>
            <person name="Salamov A."/>
            <person name="Wisecaver J."/>
            <person name="Long T.M."/>
            <person name="Aerts A.L."/>
            <person name="Barry K."/>
            <person name="Choi C."/>
            <person name="Clum A."/>
            <person name="Coughlan A.Y."/>
            <person name="Deshpande S."/>
            <person name="Douglass A.P."/>
            <person name="Hanson S.J."/>
            <person name="Klenk H.-P."/>
            <person name="Labutti K."/>
            <person name="Lapidus A."/>
            <person name="Lindquist E."/>
            <person name="Lipzen A."/>
            <person name="Meier-Kolthoff J.P."/>
            <person name="Ohm R.A."/>
            <person name="Otillar R.P."/>
            <person name="Pangilinan J."/>
            <person name="Peng Y."/>
            <person name="Rokas A."/>
            <person name="Rosa C.A."/>
            <person name="Scheuner C."/>
            <person name="Sibirny A.A."/>
            <person name="Slot J.C."/>
            <person name="Stielow J.B."/>
            <person name="Sun H."/>
            <person name="Kurtzman C.P."/>
            <person name="Blackwell M."/>
            <person name="Grigoriev I.V."/>
            <person name="Jeffries T.W."/>
        </authorList>
    </citation>
    <scope>NUCLEOTIDE SEQUENCE [LARGE SCALE GENOMIC DNA]</scope>
    <source>
        <strain evidence="9">NRRL Y-17324</strain>
    </source>
</reference>
<dbReference type="Proteomes" id="UP000094285">
    <property type="component" value="Unassembled WGS sequence"/>
</dbReference>
<evidence type="ECO:0000256" key="5">
    <source>
        <dbReference type="ARBA" id="ARBA00022927"/>
    </source>
</evidence>
<dbReference type="GO" id="GO:0061608">
    <property type="term" value="F:nuclear import signal receptor activity"/>
    <property type="evidence" value="ECO:0007669"/>
    <property type="project" value="EnsemblFungi"/>
</dbReference>
<evidence type="ECO:0000259" key="7">
    <source>
        <dbReference type="PROSITE" id="PS50166"/>
    </source>
</evidence>
<feature type="domain" description="Importin N-terminal" evidence="7">
    <location>
        <begin position="24"/>
        <end position="101"/>
    </location>
</feature>
<keyword evidence="4" id="KW-0963">Cytoplasm</keyword>
<dbReference type="Pfam" id="PF08506">
    <property type="entry name" value="Cse1"/>
    <property type="match status" value="1"/>
</dbReference>
<keyword evidence="6" id="KW-0539">Nucleus</keyword>
<dbReference type="GO" id="GO:0031267">
    <property type="term" value="F:small GTPase binding"/>
    <property type="evidence" value="ECO:0007669"/>
    <property type="project" value="InterPro"/>
</dbReference>
<dbReference type="AlphaFoldDB" id="A0A1E4SHI0"/>
<evidence type="ECO:0000313" key="8">
    <source>
        <dbReference type="EMBL" id="ODV78961.1"/>
    </source>
</evidence>
<gene>
    <name evidence="8" type="ORF">CANTADRAFT_90076</name>
</gene>
<dbReference type="Pfam" id="PF03810">
    <property type="entry name" value="IBN_N"/>
    <property type="match status" value="1"/>
</dbReference>
<evidence type="ECO:0000256" key="4">
    <source>
        <dbReference type="ARBA" id="ARBA00022490"/>
    </source>
</evidence>
<dbReference type="EMBL" id="KV453912">
    <property type="protein sequence ID" value="ODV78961.1"/>
    <property type="molecule type" value="Genomic_DNA"/>
</dbReference>
<dbReference type="InterPro" id="IPR001494">
    <property type="entry name" value="Importin-beta_N"/>
</dbReference>
<dbReference type="PROSITE" id="PS50166">
    <property type="entry name" value="IMPORTIN_B_NT"/>
    <property type="match status" value="1"/>
</dbReference>
<dbReference type="RefSeq" id="XP_020064083.1">
    <property type="nucleotide sequence ID" value="XM_020211649.1"/>
</dbReference>
<comment type="subcellular location">
    <subcellularLocation>
        <location evidence="2">Cytoplasm</location>
    </subcellularLocation>
    <subcellularLocation>
        <location evidence="1">Nucleus</location>
    </subcellularLocation>
</comment>
<name>A0A1E4SHI0_9ASCO</name>
<dbReference type="PANTHER" id="PTHR10997">
    <property type="entry name" value="IMPORTIN-7, 8, 11"/>
    <property type="match status" value="1"/>
</dbReference>
<organism evidence="8 9">
    <name type="scientific">Suhomyces tanzawaensis NRRL Y-17324</name>
    <dbReference type="NCBI Taxonomy" id="984487"/>
    <lineage>
        <taxon>Eukaryota</taxon>
        <taxon>Fungi</taxon>
        <taxon>Dikarya</taxon>
        <taxon>Ascomycota</taxon>
        <taxon>Saccharomycotina</taxon>
        <taxon>Pichiomycetes</taxon>
        <taxon>Debaryomycetaceae</taxon>
        <taxon>Suhomyces</taxon>
    </lineage>
</organism>
<dbReference type="PANTHER" id="PTHR10997:SF28">
    <property type="entry name" value="IMPORTIN BETA SMX1"/>
    <property type="match status" value="1"/>
</dbReference>
<evidence type="ECO:0000256" key="3">
    <source>
        <dbReference type="ARBA" id="ARBA00022448"/>
    </source>
</evidence>
<protein>
    <submittedName>
        <fullName evidence="8">Importin-beta like protein</fullName>
    </submittedName>
</protein>
<evidence type="ECO:0000256" key="6">
    <source>
        <dbReference type="ARBA" id="ARBA00023242"/>
    </source>
</evidence>
<evidence type="ECO:0000256" key="2">
    <source>
        <dbReference type="ARBA" id="ARBA00004496"/>
    </source>
</evidence>
<keyword evidence="5" id="KW-0653">Protein transport</keyword>
<dbReference type="InterPro" id="IPR016024">
    <property type="entry name" value="ARM-type_fold"/>
</dbReference>
<sequence>MDKDTLLKALAGTLDLNQQVRKQSEQQLHIFEEQTGFTAYLLDLIIEQEVTLGIQISAAILFKNRVANYWVVPENKTPSPITIKDQEKPAIKEKLIQTLIKTYKNNQIKVQLANALHNILGSEKWLELIPLIKNLLHDTSNIDHVHTALICLYEYTRNYRWSGIGPTNPVLEEVADDLFPSLEALANNLIQNDSTVSDEMLYLIIKIFKFTTFSMLPSYFKNPSNLGNWCQLHLVIINKPLPQSVLNEDSLDLRSQLPRIKTVKWCFGNLHRLLSRHGGGFTTKKEDGKEFADLFVQNFVPEILNAYWKIIEEWSSKKIWLLESSLYHLISFLEENIETQAWPLISEKLDAIIRHVILPTLNASDETIELYEDEPDEYIRRFFDINREANTSDIASINFVFRLLSTKFKVTINQVLNIINEIFNRRASARSDISIAKETEGAFRVLSTISHKLDISSSPVHGQVDKVLHTFVYPELSAETTAATPWLTARACDTLAMFRYSYKDQQVLQDIFQGIVTCFQNQQHLPIQLTAVDALSTLVDEDSVAEHISEQAPQLMGNLLEMSKTCESDILTSVMEKFVEKFARNLEPYAHELASKLAEQFLVIATDLLDQQSGTEAANVDVDKEYQAAGILSTLTTLVIAMTSSPEVAGSMENVLQNMIRFILDHAMVSFLTEAIEILESILFSTRVVTPTMWGLFDCCIGAFETYAYEYCDSFQPFFESIINHGFTNPELTVQTPYVQSLLNVCFTILKGENLDPIFADSTFEILELTLTALNDRFVPILPAFLPEIFDIFIKLETENAFDDYMLHHLSVLKVFFAALYVDPVTTIQFLNEKQFTANFFKLWMKNSADFQSVYGCKLQILASVALVKTQAITMIPEDLVGESVDLLLSNVSALPGAIRAREEILTKERSQKEIVSNEDEEDEYGQAYWDEDDLEADEAELEAMKQTPIDSINVFEVFSDVVVELQHQDGAKYQALFGGLDQEQQELVQQMVKITEQQKAARGN</sequence>
<dbReference type="GO" id="GO:0006606">
    <property type="term" value="P:protein import into nucleus"/>
    <property type="evidence" value="ECO:0007669"/>
    <property type="project" value="EnsemblFungi"/>
</dbReference>
<evidence type="ECO:0000313" key="9">
    <source>
        <dbReference type="Proteomes" id="UP000094285"/>
    </source>
</evidence>
<dbReference type="GO" id="GO:0006406">
    <property type="term" value="P:mRNA export from nucleus"/>
    <property type="evidence" value="ECO:0007669"/>
    <property type="project" value="EnsemblFungi"/>
</dbReference>
<proteinExistence type="predicted"/>